<evidence type="ECO:0000313" key="2">
    <source>
        <dbReference type="EMBL" id="MEY8018439.1"/>
    </source>
</evidence>
<dbReference type="InterPro" id="IPR022566">
    <property type="entry name" value="DUF2613"/>
</dbReference>
<keyword evidence="1" id="KW-0732">Signal</keyword>
<feature type="signal peptide" evidence="1">
    <location>
        <begin position="1"/>
        <end position="19"/>
    </location>
</feature>
<feature type="chain" id="PRO_5047458821" evidence="1">
    <location>
        <begin position="20"/>
        <end position="65"/>
    </location>
</feature>
<evidence type="ECO:0000256" key="1">
    <source>
        <dbReference type="SAM" id="SignalP"/>
    </source>
</evidence>
<name>A0ABV4C7C8_9MYCO</name>
<proteinExistence type="predicted"/>
<dbReference type="EMBL" id="JBGEDP010000001">
    <property type="protein sequence ID" value="MEY8018439.1"/>
    <property type="molecule type" value="Genomic_DNA"/>
</dbReference>
<comment type="caution">
    <text evidence="2">The sequence shown here is derived from an EMBL/GenBank/DDBJ whole genome shotgun (WGS) entry which is preliminary data.</text>
</comment>
<dbReference type="RefSeq" id="WP_369741059.1">
    <property type="nucleotide sequence ID" value="NZ_JBGEDP010000001.1"/>
</dbReference>
<reference evidence="2 3" key="1">
    <citation type="submission" date="2024-08" db="EMBL/GenBank/DDBJ databases">
        <title>Mycobacterium servetensis sp. nov., a novel rapid-growing mycobacterial species recovered from a human patient in Zaragoza, Spain.</title>
        <authorList>
            <person name="Tristancho-Baro A.I."/>
            <person name="Buenestado-Serrano S."/>
            <person name="Garcia De Viedma D."/>
            <person name="Milagro-Beamonte A."/>
            <person name="Burillo N."/>
            <person name="Sanz S."/>
            <person name="Lopez-Calleja A.I."/>
            <person name="Penas-Utrilla D."/>
            <person name="Guardingo M."/>
            <person name="Garcia M.J."/>
            <person name="Vinuelas-Bayon J."/>
        </authorList>
    </citation>
    <scope>NUCLEOTIDE SEQUENCE [LARGE SCALE GENOMIC DNA]</scope>
    <source>
        <strain evidence="3">HUMS_12744610</strain>
    </source>
</reference>
<accession>A0ABV4C7C8</accession>
<dbReference type="Proteomes" id="UP001564760">
    <property type="component" value="Unassembled WGS sequence"/>
</dbReference>
<keyword evidence="3" id="KW-1185">Reference proteome</keyword>
<sequence>MTRLLLAAAASMVAGLSIGAVTTVGVTLAVADHDMAPAQAPPAPARPAVVQYGDRCGHGQDCPRP</sequence>
<organism evidence="2 3">
    <name type="scientific">Mycobacterium servetii</name>
    <dbReference type="NCBI Taxonomy" id="3237418"/>
    <lineage>
        <taxon>Bacteria</taxon>
        <taxon>Bacillati</taxon>
        <taxon>Actinomycetota</taxon>
        <taxon>Actinomycetes</taxon>
        <taxon>Mycobacteriales</taxon>
        <taxon>Mycobacteriaceae</taxon>
        <taxon>Mycobacterium</taxon>
    </lineage>
</organism>
<evidence type="ECO:0000313" key="3">
    <source>
        <dbReference type="Proteomes" id="UP001564760"/>
    </source>
</evidence>
<dbReference type="Pfam" id="PF11021">
    <property type="entry name" value="DUF2613"/>
    <property type="match status" value="1"/>
</dbReference>
<gene>
    <name evidence="2" type="ORF">AB8998_27485</name>
</gene>
<protein>
    <submittedName>
        <fullName evidence="2">DUF2613 domain-containing protein</fullName>
    </submittedName>
</protein>